<dbReference type="InParanoid" id="A0A1Z5JN14"/>
<name>A0A1Z5JN14_FISSO</name>
<dbReference type="EMBL" id="BDSP01000087">
    <property type="protein sequence ID" value="GAX15178.1"/>
    <property type="molecule type" value="Genomic_DNA"/>
</dbReference>
<dbReference type="InterPro" id="IPR007527">
    <property type="entry name" value="Znf_SWIM"/>
</dbReference>
<reference evidence="3 4" key="1">
    <citation type="journal article" date="2015" name="Plant Cell">
        <title>Oil accumulation by the oleaginous diatom Fistulifera solaris as revealed by the genome and transcriptome.</title>
        <authorList>
            <person name="Tanaka T."/>
            <person name="Maeda Y."/>
            <person name="Veluchamy A."/>
            <person name="Tanaka M."/>
            <person name="Abida H."/>
            <person name="Marechal E."/>
            <person name="Bowler C."/>
            <person name="Muto M."/>
            <person name="Sunaga Y."/>
            <person name="Tanaka M."/>
            <person name="Yoshino T."/>
            <person name="Taniguchi T."/>
            <person name="Fukuda Y."/>
            <person name="Nemoto M."/>
            <person name="Matsumoto M."/>
            <person name="Wong P.S."/>
            <person name="Aburatani S."/>
            <person name="Fujibuchi W."/>
        </authorList>
    </citation>
    <scope>NUCLEOTIDE SEQUENCE [LARGE SCALE GENOMIC DNA]</scope>
    <source>
        <strain evidence="3 4">JPCC DA0580</strain>
    </source>
</reference>
<keyword evidence="1" id="KW-0479">Metal-binding</keyword>
<sequence length="150" mass="16490">MTGSSGKTAMQQHEDDIIRAVDFLYGKTTEGALAILDAPGSISKVVSMTSQRSIYCVKGSSAFASRGKGTNSEDTYLCMIPQASDDVPIYFCSCRSFMERNRHLTNESSCLCKHLLALRLMPVLQVQPVLIETASDDEFANLLMQRIPSE</sequence>
<evidence type="ECO:0000259" key="2">
    <source>
        <dbReference type="PROSITE" id="PS50966"/>
    </source>
</evidence>
<keyword evidence="4" id="KW-1185">Reference proteome</keyword>
<dbReference type="GO" id="GO:0097196">
    <property type="term" value="C:Shu complex"/>
    <property type="evidence" value="ECO:0007669"/>
    <property type="project" value="TreeGrafter"/>
</dbReference>
<gene>
    <name evidence="3" type="ORF">FisN_12Lu257</name>
</gene>
<dbReference type="Proteomes" id="UP000198406">
    <property type="component" value="Unassembled WGS sequence"/>
</dbReference>
<dbReference type="OrthoDB" id="10558217at2759"/>
<protein>
    <recommendedName>
        <fullName evidence="2">SWIM-type domain-containing protein</fullName>
    </recommendedName>
</protein>
<dbReference type="PANTHER" id="PTHR28498:SF1">
    <property type="entry name" value="ZINC FINGER SWIM DOMAIN-CONTAINING PROTEIN 7"/>
    <property type="match status" value="1"/>
</dbReference>
<dbReference type="GO" id="GO:0008270">
    <property type="term" value="F:zinc ion binding"/>
    <property type="evidence" value="ECO:0007669"/>
    <property type="project" value="UniProtKB-KW"/>
</dbReference>
<evidence type="ECO:0000313" key="3">
    <source>
        <dbReference type="EMBL" id="GAX15178.1"/>
    </source>
</evidence>
<evidence type="ECO:0000313" key="4">
    <source>
        <dbReference type="Proteomes" id="UP000198406"/>
    </source>
</evidence>
<dbReference type="PROSITE" id="PS50966">
    <property type="entry name" value="ZF_SWIM"/>
    <property type="match status" value="1"/>
</dbReference>
<keyword evidence="1" id="KW-0863">Zinc-finger</keyword>
<feature type="domain" description="SWIM-type" evidence="2">
    <location>
        <begin position="76"/>
        <end position="123"/>
    </location>
</feature>
<dbReference type="PANTHER" id="PTHR28498">
    <property type="entry name" value="ZINC FINGER SWIM DOMAIN-CONTAINING PROTEIN 7"/>
    <property type="match status" value="1"/>
</dbReference>
<keyword evidence="1" id="KW-0862">Zinc</keyword>
<proteinExistence type="predicted"/>
<comment type="caution">
    <text evidence="3">The sequence shown here is derived from an EMBL/GenBank/DDBJ whole genome shotgun (WGS) entry which is preliminary data.</text>
</comment>
<evidence type="ECO:0000256" key="1">
    <source>
        <dbReference type="PROSITE-ProRule" id="PRU00325"/>
    </source>
</evidence>
<organism evidence="3 4">
    <name type="scientific">Fistulifera solaris</name>
    <name type="common">Oleaginous diatom</name>
    <dbReference type="NCBI Taxonomy" id="1519565"/>
    <lineage>
        <taxon>Eukaryota</taxon>
        <taxon>Sar</taxon>
        <taxon>Stramenopiles</taxon>
        <taxon>Ochrophyta</taxon>
        <taxon>Bacillariophyta</taxon>
        <taxon>Bacillariophyceae</taxon>
        <taxon>Bacillariophycidae</taxon>
        <taxon>Naviculales</taxon>
        <taxon>Naviculaceae</taxon>
        <taxon>Fistulifera</taxon>
    </lineage>
</organism>
<dbReference type="GO" id="GO:0000724">
    <property type="term" value="P:double-strand break repair via homologous recombination"/>
    <property type="evidence" value="ECO:0007669"/>
    <property type="project" value="TreeGrafter"/>
</dbReference>
<dbReference type="AlphaFoldDB" id="A0A1Z5JN14"/>
<accession>A0A1Z5JN14</accession>